<organism evidence="7 8">
    <name type="scientific">Archangium gephyra</name>
    <dbReference type="NCBI Taxonomy" id="48"/>
    <lineage>
        <taxon>Bacteria</taxon>
        <taxon>Pseudomonadati</taxon>
        <taxon>Myxococcota</taxon>
        <taxon>Myxococcia</taxon>
        <taxon>Myxococcales</taxon>
        <taxon>Cystobacterineae</taxon>
        <taxon>Archangiaceae</taxon>
        <taxon>Archangium</taxon>
    </lineage>
</organism>
<keyword evidence="4" id="KW-0274">FAD</keyword>
<sequence length="374" mass="40183">MNHIVIIGAGYAGLTAALRLSRKAGPSTSITLLNPSGTFVERIRLHEDAAGRGPRRHVIARWLEGTRVKFVERRVDRVDTVKREVFAGDQRLPYDALVLATGSMTDTSFPGVAQHALTVERFGALPKTGSVVIVGGGLTAIELATELKEASPAREVMLVSRGGFMTGFSPAAQTYTRTVLQRLGVACREHTAVERVEAHVLHTASGPIPFDACMWTAGFRASPLPAGLELPLNAQGRVKVDAFQRATPEVWVIGDAAEVDGRYPVPMGCKAAAPAAASAVDNLLRVQKGAPLQPFDYFAAGYCVSLGRREGFVQLAREDGSLQGAVIRGRVGAFVKELICRFTLWSLWLEKNGLSNYAAFKPRQPPSLPSKATA</sequence>
<evidence type="ECO:0000313" key="8">
    <source>
        <dbReference type="Proteomes" id="UP000249061"/>
    </source>
</evidence>
<dbReference type="PRINTS" id="PR00368">
    <property type="entry name" value="FADPNR"/>
</dbReference>
<dbReference type="Proteomes" id="UP000249061">
    <property type="component" value="Unassembled WGS sequence"/>
</dbReference>
<dbReference type="PANTHER" id="PTHR42913:SF3">
    <property type="entry name" value="64 KDA MITOCHONDRIAL NADH DEHYDROGENASE (EUROFUNG)"/>
    <property type="match status" value="1"/>
</dbReference>
<evidence type="ECO:0000256" key="4">
    <source>
        <dbReference type="ARBA" id="ARBA00022827"/>
    </source>
</evidence>
<evidence type="ECO:0000259" key="6">
    <source>
        <dbReference type="Pfam" id="PF07992"/>
    </source>
</evidence>
<proteinExistence type="inferred from homology"/>
<keyword evidence="5" id="KW-0560">Oxidoreductase</keyword>
<dbReference type="InterPro" id="IPR036188">
    <property type="entry name" value="FAD/NAD-bd_sf"/>
</dbReference>
<dbReference type="PANTHER" id="PTHR42913">
    <property type="entry name" value="APOPTOSIS-INDUCING FACTOR 1"/>
    <property type="match status" value="1"/>
</dbReference>
<keyword evidence="3" id="KW-0285">Flavoprotein</keyword>
<protein>
    <submittedName>
        <fullName evidence="7">NADH-quinone oxidoreductase subunit L</fullName>
    </submittedName>
</protein>
<name>A0A2W5T514_9BACT</name>
<dbReference type="Pfam" id="PF07992">
    <property type="entry name" value="Pyr_redox_2"/>
    <property type="match status" value="1"/>
</dbReference>
<dbReference type="InterPro" id="IPR051169">
    <property type="entry name" value="NADH-Q_oxidoreductase"/>
</dbReference>
<gene>
    <name evidence="7" type="ORF">DI536_27990</name>
</gene>
<feature type="domain" description="FAD/NAD(P)-binding" evidence="6">
    <location>
        <begin position="3"/>
        <end position="272"/>
    </location>
</feature>
<dbReference type="SUPFAM" id="SSF51905">
    <property type="entry name" value="FAD/NAD(P)-binding domain"/>
    <property type="match status" value="1"/>
</dbReference>
<dbReference type="AlphaFoldDB" id="A0A2W5T514"/>
<evidence type="ECO:0000313" key="7">
    <source>
        <dbReference type="EMBL" id="PZR07296.1"/>
    </source>
</evidence>
<comment type="similarity">
    <text evidence="2">Belongs to the NADH dehydrogenase family.</text>
</comment>
<dbReference type="EMBL" id="QFQP01000032">
    <property type="protein sequence ID" value="PZR07296.1"/>
    <property type="molecule type" value="Genomic_DNA"/>
</dbReference>
<dbReference type="GO" id="GO:0003955">
    <property type="term" value="F:NAD(P)H dehydrogenase (quinone) activity"/>
    <property type="evidence" value="ECO:0007669"/>
    <property type="project" value="TreeGrafter"/>
</dbReference>
<evidence type="ECO:0000256" key="3">
    <source>
        <dbReference type="ARBA" id="ARBA00022630"/>
    </source>
</evidence>
<comment type="caution">
    <text evidence="7">The sequence shown here is derived from an EMBL/GenBank/DDBJ whole genome shotgun (WGS) entry which is preliminary data.</text>
</comment>
<evidence type="ECO:0000256" key="1">
    <source>
        <dbReference type="ARBA" id="ARBA00001974"/>
    </source>
</evidence>
<reference evidence="7 8" key="1">
    <citation type="submission" date="2017-08" db="EMBL/GenBank/DDBJ databases">
        <title>Infants hospitalized years apart are colonized by the same room-sourced microbial strains.</title>
        <authorList>
            <person name="Brooks B."/>
            <person name="Olm M.R."/>
            <person name="Firek B.A."/>
            <person name="Baker R."/>
            <person name="Thomas B.C."/>
            <person name="Morowitz M.J."/>
            <person name="Banfield J.F."/>
        </authorList>
    </citation>
    <scope>NUCLEOTIDE SEQUENCE [LARGE SCALE GENOMIC DNA]</scope>
    <source>
        <strain evidence="7">S2_003_000_R2_14</strain>
    </source>
</reference>
<dbReference type="GO" id="GO:0019646">
    <property type="term" value="P:aerobic electron transport chain"/>
    <property type="evidence" value="ECO:0007669"/>
    <property type="project" value="TreeGrafter"/>
</dbReference>
<accession>A0A2W5T514</accession>
<comment type="cofactor">
    <cofactor evidence="1">
        <name>FAD</name>
        <dbReference type="ChEBI" id="CHEBI:57692"/>
    </cofactor>
</comment>
<dbReference type="PRINTS" id="PR00469">
    <property type="entry name" value="PNDRDTASEII"/>
</dbReference>
<evidence type="ECO:0000256" key="2">
    <source>
        <dbReference type="ARBA" id="ARBA00005272"/>
    </source>
</evidence>
<evidence type="ECO:0000256" key="5">
    <source>
        <dbReference type="ARBA" id="ARBA00023002"/>
    </source>
</evidence>
<dbReference type="Gene3D" id="3.50.50.100">
    <property type="match status" value="1"/>
</dbReference>
<dbReference type="InterPro" id="IPR023753">
    <property type="entry name" value="FAD/NAD-binding_dom"/>
</dbReference>